<comment type="caution">
    <text evidence="2">The sequence shown here is derived from an EMBL/GenBank/DDBJ whole genome shotgun (WGS) entry which is preliminary data.</text>
</comment>
<dbReference type="EMBL" id="MHUT01000018">
    <property type="protein sequence ID" value="OHA80556.1"/>
    <property type="molecule type" value="Genomic_DNA"/>
</dbReference>
<name>A0A1G2S675_9BACT</name>
<protein>
    <recommendedName>
        <fullName evidence="4">DUF4190 domain-containing protein</fullName>
    </recommendedName>
</protein>
<dbReference type="AlphaFoldDB" id="A0A1G2S675"/>
<gene>
    <name evidence="2" type="ORF">A3D51_00570</name>
</gene>
<feature type="transmembrane region" description="Helical" evidence="1">
    <location>
        <begin position="49"/>
        <end position="82"/>
    </location>
</feature>
<keyword evidence="1" id="KW-1133">Transmembrane helix</keyword>
<keyword evidence="1" id="KW-0812">Transmembrane</keyword>
<sequence length="130" mass="14811">MELEHFNPIQEQQEVILAAPPHKLTSLPKFSFIPPELLKKTDGPRERCAFIGMILGAVAMISWIVILFGVVYSLAGITLSIIGLRSLRQKWARTGLIFSIIGLILSVWYIFAAYQGMINYNYFTSEFWSR</sequence>
<proteinExistence type="predicted"/>
<feature type="transmembrane region" description="Helical" evidence="1">
    <location>
        <begin position="94"/>
        <end position="114"/>
    </location>
</feature>
<keyword evidence="1" id="KW-0472">Membrane</keyword>
<evidence type="ECO:0008006" key="4">
    <source>
        <dbReference type="Google" id="ProtNLM"/>
    </source>
</evidence>
<accession>A0A1G2S675</accession>
<reference evidence="2 3" key="1">
    <citation type="journal article" date="2016" name="Nat. Commun.">
        <title>Thousands of microbial genomes shed light on interconnected biogeochemical processes in an aquifer system.</title>
        <authorList>
            <person name="Anantharaman K."/>
            <person name="Brown C.T."/>
            <person name="Hug L.A."/>
            <person name="Sharon I."/>
            <person name="Castelle C.J."/>
            <person name="Probst A.J."/>
            <person name="Thomas B.C."/>
            <person name="Singh A."/>
            <person name="Wilkins M.J."/>
            <person name="Karaoz U."/>
            <person name="Brodie E.L."/>
            <person name="Williams K.H."/>
            <person name="Hubbard S.S."/>
            <person name="Banfield J.F."/>
        </authorList>
    </citation>
    <scope>NUCLEOTIDE SEQUENCE [LARGE SCALE GENOMIC DNA]</scope>
</reference>
<organism evidence="2 3">
    <name type="scientific">Candidatus Yonathbacteria bacterium RIFCSPHIGHO2_02_FULL_44_14</name>
    <dbReference type="NCBI Taxonomy" id="1802724"/>
    <lineage>
        <taxon>Bacteria</taxon>
        <taxon>Candidatus Yonathiibacteriota</taxon>
    </lineage>
</organism>
<evidence type="ECO:0000256" key="1">
    <source>
        <dbReference type="SAM" id="Phobius"/>
    </source>
</evidence>
<evidence type="ECO:0000313" key="3">
    <source>
        <dbReference type="Proteomes" id="UP000179118"/>
    </source>
</evidence>
<dbReference type="Proteomes" id="UP000179118">
    <property type="component" value="Unassembled WGS sequence"/>
</dbReference>
<evidence type="ECO:0000313" key="2">
    <source>
        <dbReference type="EMBL" id="OHA80556.1"/>
    </source>
</evidence>